<accession>A0A498IM44</accession>
<dbReference type="Proteomes" id="UP000290289">
    <property type="component" value="Chromosome 11"/>
</dbReference>
<feature type="compositionally biased region" description="Polar residues" evidence="1">
    <location>
        <begin position="84"/>
        <end position="104"/>
    </location>
</feature>
<protein>
    <submittedName>
        <fullName evidence="2">Uncharacterized protein</fullName>
    </submittedName>
</protein>
<comment type="caution">
    <text evidence="2">The sequence shown here is derived from an EMBL/GenBank/DDBJ whole genome shotgun (WGS) entry which is preliminary data.</text>
</comment>
<feature type="compositionally biased region" description="Basic residues" evidence="1">
    <location>
        <begin position="147"/>
        <end position="161"/>
    </location>
</feature>
<keyword evidence="3" id="KW-1185">Reference proteome</keyword>
<feature type="region of interest" description="Disordered" evidence="1">
    <location>
        <begin position="147"/>
        <end position="169"/>
    </location>
</feature>
<gene>
    <name evidence="2" type="ORF">DVH24_032902</name>
</gene>
<dbReference type="AlphaFoldDB" id="A0A498IM44"/>
<evidence type="ECO:0000256" key="1">
    <source>
        <dbReference type="SAM" id="MobiDB-lite"/>
    </source>
</evidence>
<name>A0A498IM44_MALDO</name>
<evidence type="ECO:0000313" key="3">
    <source>
        <dbReference type="Proteomes" id="UP000290289"/>
    </source>
</evidence>
<organism evidence="2 3">
    <name type="scientific">Malus domestica</name>
    <name type="common">Apple</name>
    <name type="synonym">Pyrus malus</name>
    <dbReference type="NCBI Taxonomy" id="3750"/>
    <lineage>
        <taxon>Eukaryota</taxon>
        <taxon>Viridiplantae</taxon>
        <taxon>Streptophyta</taxon>
        <taxon>Embryophyta</taxon>
        <taxon>Tracheophyta</taxon>
        <taxon>Spermatophyta</taxon>
        <taxon>Magnoliopsida</taxon>
        <taxon>eudicotyledons</taxon>
        <taxon>Gunneridae</taxon>
        <taxon>Pentapetalae</taxon>
        <taxon>rosids</taxon>
        <taxon>fabids</taxon>
        <taxon>Rosales</taxon>
        <taxon>Rosaceae</taxon>
        <taxon>Amygdaloideae</taxon>
        <taxon>Maleae</taxon>
        <taxon>Malus</taxon>
    </lineage>
</organism>
<reference evidence="2 3" key="1">
    <citation type="submission" date="2018-10" db="EMBL/GenBank/DDBJ databases">
        <title>A high-quality apple genome assembly.</title>
        <authorList>
            <person name="Hu J."/>
        </authorList>
    </citation>
    <scope>NUCLEOTIDE SEQUENCE [LARGE SCALE GENOMIC DNA]</scope>
    <source>
        <strain evidence="3">cv. HFTH1</strain>
        <tissue evidence="2">Young leaf</tissue>
    </source>
</reference>
<feature type="compositionally biased region" description="Polar residues" evidence="1">
    <location>
        <begin position="114"/>
        <end position="128"/>
    </location>
</feature>
<feature type="region of interest" description="Disordered" evidence="1">
    <location>
        <begin position="75"/>
        <end position="128"/>
    </location>
</feature>
<dbReference type="EMBL" id="RDQH01000337">
    <property type="protein sequence ID" value="RXH84618.1"/>
    <property type="molecule type" value="Genomic_DNA"/>
</dbReference>
<sequence length="169" mass="18297">MPSQEFCSIQITNPLHLQSIISKLVRAREKDEPQPPSTLNKLPKCFSKVTCGMCGKKGHNCTTCEKKQRQASQAYGEAGRGHTCGTNEIGHNSPTTKSGQTQAMTDHATGGNMGSETPPNQGQEQSASNASSFDLCLCPFLVSKRGSVKRNAKGKSVHNSRKPPENRRI</sequence>
<evidence type="ECO:0000313" key="2">
    <source>
        <dbReference type="EMBL" id="RXH84618.1"/>
    </source>
</evidence>
<proteinExistence type="predicted"/>